<dbReference type="PANTHER" id="PTHR43685">
    <property type="entry name" value="GLYCOSYLTRANSFERASE"/>
    <property type="match status" value="1"/>
</dbReference>
<dbReference type="AlphaFoldDB" id="A0A850HD29"/>
<dbReference type="PANTHER" id="PTHR43685:SF11">
    <property type="entry name" value="GLYCOSYLTRANSFERASE TAGX-RELATED"/>
    <property type="match status" value="1"/>
</dbReference>
<dbReference type="InterPro" id="IPR050834">
    <property type="entry name" value="Glycosyltransf_2"/>
</dbReference>
<keyword evidence="3" id="KW-1185">Reference proteome</keyword>
<evidence type="ECO:0000259" key="1">
    <source>
        <dbReference type="Pfam" id="PF10111"/>
    </source>
</evidence>
<dbReference type="Pfam" id="PF10111">
    <property type="entry name" value="Glyco_tranf_2_2"/>
    <property type="match status" value="1"/>
</dbReference>
<feature type="domain" description="Glycosyltransferase 2-like prokaryotic type" evidence="1">
    <location>
        <begin position="13"/>
        <end position="210"/>
    </location>
</feature>
<proteinExistence type="predicted"/>
<sequence>MNTKTSRPWLSIVMPVHQPNQWLDDALASIEDDGRDGGIEVIIRDSTPEFPAGAVFVRQHRDRLNIDYAHMPHIASWTRKTNMGVEESRGHHVCTLHQDDLWLPERVATTRDMIASAQDAALYLTPARLIDNASRDLGGWRPPFKQGQVPQAAFRDMLLVQNSIAMPAPVFKRDAYLAAGGLDESLWYTPDWELWLKLGDQGPVVFDPRPTSAFRIHGGAQTMTRSRSEFAEQLGIVLDRHLVEDGPTARISRASVAINTALAEAAAGDSKAKWRALGNFAKLGPVDAVRYLKYSRLVERLWPRLRLRFAGGL</sequence>
<dbReference type="SUPFAM" id="SSF53448">
    <property type="entry name" value="Nucleotide-diphospho-sugar transferases"/>
    <property type="match status" value="1"/>
</dbReference>
<accession>A0A850HD29</accession>
<dbReference type="EMBL" id="JABWTA010000001">
    <property type="protein sequence ID" value="NVE94588.1"/>
    <property type="molecule type" value="Genomic_DNA"/>
</dbReference>
<dbReference type="InterPro" id="IPR019290">
    <property type="entry name" value="GlycosylTrfase-like_prok"/>
</dbReference>
<dbReference type="GO" id="GO:0016740">
    <property type="term" value="F:transferase activity"/>
    <property type="evidence" value="ECO:0007669"/>
    <property type="project" value="UniProtKB-KW"/>
</dbReference>
<organism evidence="2 3">
    <name type="scientific">Altererythrobacter lutimaris</name>
    <dbReference type="NCBI Taxonomy" id="2743979"/>
    <lineage>
        <taxon>Bacteria</taxon>
        <taxon>Pseudomonadati</taxon>
        <taxon>Pseudomonadota</taxon>
        <taxon>Alphaproteobacteria</taxon>
        <taxon>Sphingomonadales</taxon>
        <taxon>Erythrobacteraceae</taxon>
        <taxon>Altererythrobacter</taxon>
    </lineage>
</organism>
<dbReference type="Proteomes" id="UP000546031">
    <property type="component" value="Unassembled WGS sequence"/>
</dbReference>
<dbReference type="Gene3D" id="3.90.550.10">
    <property type="entry name" value="Spore Coat Polysaccharide Biosynthesis Protein SpsA, Chain A"/>
    <property type="match status" value="1"/>
</dbReference>
<protein>
    <submittedName>
        <fullName evidence="2">Glycosyltransferase</fullName>
    </submittedName>
</protein>
<gene>
    <name evidence="2" type="ORF">HUO12_06720</name>
</gene>
<evidence type="ECO:0000313" key="3">
    <source>
        <dbReference type="Proteomes" id="UP000546031"/>
    </source>
</evidence>
<reference evidence="2 3" key="1">
    <citation type="submission" date="2020-06" db="EMBL/GenBank/DDBJ databases">
        <title>Altererythrobacter lutimaris sp. nov., a marine bacterium isolated from a tidal flat.</title>
        <authorList>
            <person name="Kim D."/>
            <person name="Yoo Y."/>
            <person name="Kim J.-J."/>
        </authorList>
    </citation>
    <scope>NUCLEOTIDE SEQUENCE [LARGE SCALE GENOMIC DNA]</scope>
    <source>
        <strain evidence="2 3">JGD-16</strain>
    </source>
</reference>
<comment type="caution">
    <text evidence="2">The sequence shown here is derived from an EMBL/GenBank/DDBJ whole genome shotgun (WGS) entry which is preliminary data.</text>
</comment>
<evidence type="ECO:0000313" key="2">
    <source>
        <dbReference type="EMBL" id="NVE94588.1"/>
    </source>
</evidence>
<name>A0A850HD29_9SPHN</name>
<keyword evidence="2" id="KW-0808">Transferase</keyword>
<dbReference type="RefSeq" id="WP_176272851.1">
    <property type="nucleotide sequence ID" value="NZ_JABWTA010000001.1"/>
</dbReference>
<dbReference type="InterPro" id="IPR029044">
    <property type="entry name" value="Nucleotide-diphossugar_trans"/>
</dbReference>